<dbReference type="PROSITE" id="PS01125">
    <property type="entry name" value="ROK"/>
    <property type="match status" value="1"/>
</dbReference>
<comment type="similarity">
    <text evidence="2">Belongs to the ROK (NagC/XylR) family.</text>
</comment>
<gene>
    <name evidence="13" type="ORF">B4O97_06765</name>
</gene>
<dbReference type="Proteomes" id="UP000192343">
    <property type="component" value="Unassembled WGS sequence"/>
</dbReference>
<dbReference type="GO" id="GO:0046872">
    <property type="term" value="F:metal ion binding"/>
    <property type="evidence" value="ECO:0007669"/>
    <property type="project" value="UniProtKB-KW"/>
</dbReference>
<evidence type="ECO:0000256" key="1">
    <source>
        <dbReference type="ARBA" id="ARBA00001946"/>
    </source>
</evidence>
<reference evidence="13 14" key="1">
    <citation type="submission" date="2017-03" db="EMBL/GenBank/DDBJ databases">
        <title>Draft Genome sequence of Marispirochaeta sp. strain JC444.</title>
        <authorList>
            <person name="Shivani Y."/>
            <person name="Subhash Y."/>
            <person name="Sasikala C."/>
            <person name="Ramana C."/>
        </authorList>
    </citation>
    <scope>NUCLEOTIDE SEQUENCE [LARGE SCALE GENOMIC DNA]</scope>
    <source>
        <strain evidence="13 14">JC444</strain>
    </source>
</reference>
<keyword evidence="8" id="KW-0067">ATP-binding</keyword>
<protein>
    <recommendedName>
        <fullName evidence="11">fructokinase</fullName>
        <ecNumber evidence="11">2.7.1.4</ecNumber>
    </recommendedName>
</protein>
<keyword evidence="9" id="KW-0460">Magnesium</keyword>
<evidence type="ECO:0000256" key="9">
    <source>
        <dbReference type="ARBA" id="ARBA00022842"/>
    </source>
</evidence>
<dbReference type="InterPro" id="IPR043129">
    <property type="entry name" value="ATPase_NBD"/>
</dbReference>
<dbReference type="PANTHER" id="PTHR42742">
    <property type="entry name" value="TRANSCRIPTIONAL REPRESSOR MPRA"/>
    <property type="match status" value="1"/>
</dbReference>
<dbReference type="AlphaFoldDB" id="A0A1Y1RZR0"/>
<dbReference type="STRING" id="1963862.B4O97_06765"/>
<evidence type="ECO:0000256" key="12">
    <source>
        <dbReference type="ARBA" id="ARBA00048451"/>
    </source>
</evidence>
<name>A0A1Y1RZR0_9SPIO</name>
<comment type="caution">
    <text evidence="13">The sequence shown here is derived from an EMBL/GenBank/DDBJ whole genome shotgun (WGS) entry which is preliminary data.</text>
</comment>
<organism evidence="13 14">
    <name type="scientific">Marispirochaeta aestuarii</name>
    <dbReference type="NCBI Taxonomy" id="1963862"/>
    <lineage>
        <taxon>Bacteria</taxon>
        <taxon>Pseudomonadati</taxon>
        <taxon>Spirochaetota</taxon>
        <taxon>Spirochaetia</taxon>
        <taxon>Spirochaetales</taxon>
        <taxon>Spirochaetaceae</taxon>
        <taxon>Marispirochaeta</taxon>
    </lineage>
</organism>
<dbReference type="Gene3D" id="3.30.420.40">
    <property type="match status" value="2"/>
</dbReference>
<evidence type="ECO:0000256" key="8">
    <source>
        <dbReference type="ARBA" id="ARBA00022840"/>
    </source>
</evidence>
<dbReference type="InterPro" id="IPR051804">
    <property type="entry name" value="Carb_Metab_Reg_Kinase/Isom"/>
</dbReference>
<dbReference type="GO" id="GO:0008865">
    <property type="term" value="F:fructokinase activity"/>
    <property type="evidence" value="ECO:0007669"/>
    <property type="project" value="UniProtKB-EC"/>
</dbReference>
<dbReference type="FunFam" id="3.30.420.40:FF:000136">
    <property type="entry name" value="Putative fructokinase"/>
    <property type="match status" value="1"/>
</dbReference>
<dbReference type="Pfam" id="PF00480">
    <property type="entry name" value="ROK"/>
    <property type="match status" value="1"/>
</dbReference>
<evidence type="ECO:0000256" key="5">
    <source>
        <dbReference type="ARBA" id="ARBA00022741"/>
    </source>
</evidence>
<dbReference type="EC" id="2.7.1.4" evidence="11"/>
<keyword evidence="7" id="KW-0862">Zinc</keyword>
<evidence type="ECO:0000313" key="14">
    <source>
        <dbReference type="Proteomes" id="UP000192343"/>
    </source>
</evidence>
<evidence type="ECO:0000256" key="6">
    <source>
        <dbReference type="ARBA" id="ARBA00022777"/>
    </source>
</evidence>
<dbReference type="CDD" id="cd24067">
    <property type="entry name" value="ASKHA_NBD_ROK_BsFRK-like"/>
    <property type="match status" value="1"/>
</dbReference>
<dbReference type="InterPro" id="IPR000600">
    <property type="entry name" value="ROK"/>
</dbReference>
<evidence type="ECO:0000256" key="3">
    <source>
        <dbReference type="ARBA" id="ARBA00022679"/>
    </source>
</evidence>
<dbReference type="OrthoDB" id="9795247at2"/>
<evidence type="ECO:0000256" key="10">
    <source>
        <dbReference type="ARBA" id="ARBA00023277"/>
    </source>
</evidence>
<keyword evidence="14" id="KW-1185">Reference proteome</keyword>
<accession>A0A1Y1RZR0</accession>
<evidence type="ECO:0000256" key="11">
    <source>
        <dbReference type="ARBA" id="ARBA00038887"/>
    </source>
</evidence>
<dbReference type="EMBL" id="MWQY01000006">
    <property type="protein sequence ID" value="ORC36285.1"/>
    <property type="molecule type" value="Genomic_DNA"/>
</dbReference>
<evidence type="ECO:0000256" key="2">
    <source>
        <dbReference type="ARBA" id="ARBA00006479"/>
    </source>
</evidence>
<keyword evidence="10" id="KW-0119">Carbohydrate metabolism</keyword>
<keyword evidence="5" id="KW-0547">Nucleotide-binding</keyword>
<evidence type="ECO:0000256" key="7">
    <source>
        <dbReference type="ARBA" id="ARBA00022833"/>
    </source>
</evidence>
<keyword evidence="6 13" id="KW-0418">Kinase</keyword>
<comment type="catalytic activity">
    <reaction evidence="12">
        <text>D-fructose + ATP = D-fructose 6-phosphate + ADP + H(+)</text>
        <dbReference type="Rhea" id="RHEA:16125"/>
        <dbReference type="ChEBI" id="CHEBI:15378"/>
        <dbReference type="ChEBI" id="CHEBI:30616"/>
        <dbReference type="ChEBI" id="CHEBI:37721"/>
        <dbReference type="ChEBI" id="CHEBI:61527"/>
        <dbReference type="ChEBI" id="CHEBI:456216"/>
        <dbReference type="EC" id="2.7.1.4"/>
    </reaction>
</comment>
<evidence type="ECO:0000313" key="13">
    <source>
        <dbReference type="EMBL" id="ORC36285.1"/>
    </source>
</evidence>
<proteinExistence type="inferred from homology"/>
<dbReference type="RefSeq" id="WP_083049438.1">
    <property type="nucleotide sequence ID" value="NZ_MWQY01000006.1"/>
</dbReference>
<evidence type="ECO:0000256" key="4">
    <source>
        <dbReference type="ARBA" id="ARBA00022723"/>
    </source>
</evidence>
<sequence length="300" mass="32380">MSKPLLAGIEAGGTKFVCAVGYSPVEILRETRFPTTTPEETMMRAYEFFSGCEKDLGPIASLGIGSFGPVDLDLSSDTFGNITSTPKILWADTDIVGFFTNRMNVPVGFDTDTNAAALGEGLYGAGRGCDTFLYLTIGTGIGGGVVVDNKALHGLVHPEVGHIRVAPRRDDPFPGTCPFHGSCLEGMAAGPAIEARWGRPGIELPEDHPAWDLEAWYLAQGLASMVLMLSPQRIIMGGGVMHQPQIFPAIRRYLKEFLNGYVDRPEITEEQEEYIVFPERENRAGITGALLLAEDAASVQ</sequence>
<dbReference type="GO" id="GO:0005524">
    <property type="term" value="F:ATP binding"/>
    <property type="evidence" value="ECO:0007669"/>
    <property type="project" value="UniProtKB-KW"/>
</dbReference>
<dbReference type="SUPFAM" id="SSF53067">
    <property type="entry name" value="Actin-like ATPase domain"/>
    <property type="match status" value="1"/>
</dbReference>
<dbReference type="FunFam" id="3.30.420.40:FF:000153">
    <property type="entry name" value="Putative fructokinase"/>
    <property type="match status" value="1"/>
</dbReference>
<dbReference type="PANTHER" id="PTHR42742:SF3">
    <property type="entry name" value="FRUCTOKINASE"/>
    <property type="match status" value="1"/>
</dbReference>
<keyword evidence="3" id="KW-0808">Transferase</keyword>
<keyword evidence="4" id="KW-0479">Metal-binding</keyword>
<dbReference type="InterPro" id="IPR049874">
    <property type="entry name" value="ROK_cs"/>
</dbReference>
<comment type="cofactor">
    <cofactor evidence="1">
        <name>Mg(2+)</name>
        <dbReference type="ChEBI" id="CHEBI:18420"/>
    </cofactor>
</comment>